<gene>
    <name evidence="3" type="ORF">M6B38_275010</name>
</gene>
<protein>
    <recommendedName>
        <fullName evidence="2">Coenzyme Q-binding protein COQ10 START domain-containing protein</fullName>
    </recommendedName>
</protein>
<dbReference type="CDD" id="cd07817">
    <property type="entry name" value="SRPBCC_8"/>
    <property type="match status" value="1"/>
</dbReference>
<dbReference type="EMBL" id="JANAVB010004599">
    <property type="protein sequence ID" value="KAJ6848545.1"/>
    <property type="molecule type" value="Genomic_DNA"/>
</dbReference>
<name>A0AAX6I7X7_IRIPA</name>
<dbReference type="Gene3D" id="3.30.530.20">
    <property type="match status" value="1"/>
</dbReference>
<evidence type="ECO:0000256" key="1">
    <source>
        <dbReference type="SAM" id="MobiDB-lite"/>
    </source>
</evidence>
<proteinExistence type="predicted"/>
<dbReference type="PANTHER" id="PTHR33824:SF7">
    <property type="entry name" value="POLYKETIDE CYCLASE_DEHYDRASE AND LIPID TRANSPORT SUPERFAMILY PROTEIN"/>
    <property type="match status" value="1"/>
</dbReference>
<reference evidence="3" key="1">
    <citation type="journal article" date="2023" name="GigaByte">
        <title>Genome assembly of the bearded iris, Iris pallida Lam.</title>
        <authorList>
            <person name="Bruccoleri R.E."/>
            <person name="Oakeley E.J."/>
            <person name="Faust A.M.E."/>
            <person name="Altorfer M."/>
            <person name="Dessus-Babus S."/>
            <person name="Burckhardt D."/>
            <person name="Oertli M."/>
            <person name="Naumann U."/>
            <person name="Petersen F."/>
            <person name="Wong J."/>
        </authorList>
    </citation>
    <scope>NUCLEOTIDE SEQUENCE</scope>
    <source>
        <strain evidence="3">GSM-AAB239-AS_SAM_17_03QT</strain>
    </source>
</reference>
<dbReference type="InterPro" id="IPR023393">
    <property type="entry name" value="START-like_dom_sf"/>
</dbReference>
<dbReference type="Pfam" id="PF03364">
    <property type="entry name" value="Polyketide_cyc"/>
    <property type="match status" value="1"/>
</dbReference>
<dbReference type="PANTHER" id="PTHR33824">
    <property type="entry name" value="POLYKETIDE CYCLASE/DEHYDRASE AND LIPID TRANSPORT SUPERFAMILY PROTEIN"/>
    <property type="match status" value="1"/>
</dbReference>
<evidence type="ECO:0000259" key="2">
    <source>
        <dbReference type="Pfam" id="PF03364"/>
    </source>
</evidence>
<accession>A0AAX6I7X7</accession>
<evidence type="ECO:0000313" key="3">
    <source>
        <dbReference type="EMBL" id="KAJ6848545.1"/>
    </source>
</evidence>
<dbReference type="AlphaFoldDB" id="A0AAX6I7X7"/>
<dbReference type="SUPFAM" id="SSF55961">
    <property type="entry name" value="Bet v1-like"/>
    <property type="match status" value="1"/>
</dbReference>
<dbReference type="InterPro" id="IPR047137">
    <property type="entry name" value="ORF3"/>
</dbReference>
<sequence length="228" mass="25670">MSSAAAAAFFSGPSHTLPLSRKVEKGAGFDHHKTRFLSGSGGSRRTLGKLSSSAACGSRKKPSFTIPRRRFFSPAVMEWQDSRAEIEVDIPCSLAYACYSDREVIPQWMPFISSVQVLKDKPDLSRWSLKYEVFGRNVEFSWLARNMQPIPNQKIHWRSLEGLPNKGVVRFFPRGPSACKIELTVSYEVPEILRPVASALKPFLEGLLLNGLQRFVTVARHYERKIPS</sequence>
<comment type="caution">
    <text evidence="3">The sequence shown here is derived from an EMBL/GenBank/DDBJ whole genome shotgun (WGS) entry which is preliminary data.</text>
</comment>
<organism evidence="3 4">
    <name type="scientific">Iris pallida</name>
    <name type="common">Sweet iris</name>
    <dbReference type="NCBI Taxonomy" id="29817"/>
    <lineage>
        <taxon>Eukaryota</taxon>
        <taxon>Viridiplantae</taxon>
        <taxon>Streptophyta</taxon>
        <taxon>Embryophyta</taxon>
        <taxon>Tracheophyta</taxon>
        <taxon>Spermatophyta</taxon>
        <taxon>Magnoliopsida</taxon>
        <taxon>Liliopsida</taxon>
        <taxon>Asparagales</taxon>
        <taxon>Iridaceae</taxon>
        <taxon>Iridoideae</taxon>
        <taxon>Irideae</taxon>
        <taxon>Iris</taxon>
    </lineage>
</organism>
<feature type="compositionally biased region" description="Low complexity" evidence="1">
    <location>
        <begin position="43"/>
        <end position="53"/>
    </location>
</feature>
<dbReference type="Proteomes" id="UP001140949">
    <property type="component" value="Unassembled WGS sequence"/>
</dbReference>
<evidence type="ECO:0000313" key="4">
    <source>
        <dbReference type="Proteomes" id="UP001140949"/>
    </source>
</evidence>
<reference evidence="3" key="2">
    <citation type="submission" date="2023-04" db="EMBL/GenBank/DDBJ databases">
        <authorList>
            <person name="Bruccoleri R.E."/>
            <person name="Oakeley E.J."/>
            <person name="Faust A.-M."/>
            <person name="Dessus-Babus S."/>
            <person name="Altorfer M."/>
            <person name="Burckhardt D."/>
            <person name="Oertli M."/>
            <person name="Naumann U."/>
            <person name="Petersen F."/>
            <person name="Wong J."/>
        </authorList>
    </citation>
    <scope>NUCLEOTIDE SEQUENCE</scope>
    <source>
        <strain evidence="3">GSM-AAB239-AS_SAM_17_03QT</strain>
        <tissue evidence="3">Leaf</tissue>
    </source>
</reference>
<feature type="region of interest" description="Disordered" evidence="1">
    <location>
        <begin position="34"/>
        <end position="58"/>
    </location>
</feature>
<feature type="domain" description="Coenzyme Q-binding protein COQ10 START" evidence="2">
    <location>
        <begin position="88"/>
        <end position="215"/>
    </location>
</feature>
<dbReference type="InterPro" id="IPR005031">
    <property type="entry name" value="COQ10_START"/>
</dbReference>
<keyword evidence="4" id="KW-1185">Reference proteome</keyword>